<accession>A0A8J4CXK6</accession>
<comment type="caution">
    <text evidence="1">The sequence shown here is derived from an EMBL/GenBank/DDBJ whole genome shotgun (WGS) entry which is preliminary data.</text>
</comment>
<evidence type="ECO:0000313" key="2">
    <source>
        <dbReference type="Proteomes" id="UP000747110"/>
    </source>
</evidence>
<organism evidence="1 2">
    <name type="scientific">Volvox reticuliferus</name>
    <dbReference type="NCBI Taxonomy" id="1737510"/>
    <lineage>
        <taxon>Eukaryota</taxon>
        <taxon>Viridiplantae</taxon>
        <taxon>Chlorophyta</taxon>
        <taxon>core chlorophytes</taxon>
        <taxon>Chlorophyceae</taxon>
        <taxon>CS clade</taxon>
        <taxon>Chlamydomonadales</taxon>
        <taxon>Volvocaceae</taxon>
        <taxon>Volvox</taxon>
    </lineage>
</organism>
<feature type="non-terminal residue" evidence="1">
    <location>
        <position position="111"/>
    </location>
</feature>
<protein>
    <submittedName>
        <fullName evidence="1">Uncharacterized protein</fullName>
    </submittedName>
</protein>
<dbReference type="AlphaFoldDB" id="A0A8J4CXK6"/>
<dbReference type="Proteomes" id="UP000747110">
    <property type="component" value="Unassembled WGS sequence"/>
</dbReference>
<keyword evidence="2" id="KW-1185">Reference proteome</keyword>
<reference evidence="1" key="1">
    <citation type="journal article" date="2021" name="Proc. Natl. Acad. Sci. U.S.A.">
        <title>Three genomes in the algal genus Volvox reveal the fate of a haploid sex-determining region after a transition to homothallism.</title>
        <authorList>
            <person name="Yamamoto K."/>
            <person name="Hamaji T."/>
            <person name="Kawai-Toyooka H."/>
            <person name="Matsuzaki R."/>
            <person name="Takahashi F."/>
            <person name="Nishimura Y."/>
            <person name="Kawachi M."/>
            <person name="Noguchi H."/>
            <person name="Minakuchi Y."/>
            <person name="Umen J.G."/>
            <person name="Toyoda A."/>
            <person name="Nozaki H."/>
        </authorList>
    </citation>
    <scope>NUCLEOTIDE SEQUENCE</scope>
    <source>
        <strain evidence="1">NIES-3786</strain>
    </source>
</reference>
<evidence type="ECO:0000313" key="1">
    <source>
        <dbReference type="EMBL" id="GIL87459.1"/>
    </source>
</evidence>
<proteinExistence type="predicted"/>
<dbReference type="EMBL" id="BNCP01000039">
    <property type="protein sequence ID" value="GIL87459.1"/>
    <property type="molecule type" value="Genomic_DNA"/>
</dbReference>
<sequence>MHIRSPPSFFAANNIGDPHGDVDGWMRPLFKRSSTCRFTSSISCGERRYIREKTGFVSGSRSIVCPIPRSLGRPWIGSKTSMYSSSKALSSESFMISGCSFGACCGVTKVL</sequence>
<gene>
    <name evidence="1" type="ORF">Vretifemale_15436</name>
</gene>
<name>A0A8J4CXK6_9CHLO</name>